<dbReference type="Proteomes" id="UP000240009">
    <property type="component" value="Unassembled WGS sequence"/>
</dbReference>
<evidence type="ECO:0000313" key="4">
    <source>
        <dbReference type="Proteomes" id="UP000240009"/>
    </source>
</evidence>
<evidence type="ECO:0000256" key="1">
    <source>
        <dbReference type="SAM" id="MobiDB-lite"/>
    </source>
</evidence>
<dbReference type="InterPro" id="IPR025306">
    <property type="entry name" value="Zn-bnd_dom_prob"/>
</dbReference>
<feature type="domain" description="Probable zinc-binding" evidence="2">
    <location>
        <begin position="48"/>
        <end position="96"/>
    </location>
</feature>
<proteinExistence type="predicted"/>
<dbReference type="AlphaFoldDB" id="A0A2S8FXJ7"/>
<protein>
    <recommendedName>
        <fullName evidence="2">Probable zinc-binding domain-containing protein</fullName>
    </recommendedName>
</protein>
<gene>
    <name evidence="3" type="ORF">C5Y96_07015</name>
</gene>
<evidence type="ECO:0000313" key="3">
    <source>
        <dbReference type="EMBL" id="PQO36906.1"/>
    </source>
</evidence>
<sequence>MDIFGDTDPKLMPRHLFGGAYQLDYASAIRGNPAKQNFSVCPRHWYLDAIYQCGMCRENFTWTAAEQKTWFEQWHFWIDSVPNQCPKCRKLRRDAKAARQEYNAIVEQARHGNDLALKARVLTLIDEMTTTDDQLPEKIKATYEVFASQLKNSKQPADHADKSTQKLSSKKSPPNI</sequence>
<comment type="caution">
    <text evidence="3">The sequence shown here is derived from an EMBL/GenBank/DDBJ whole genome shotgun (WGS) entry which is preliminary data.</text>
</comment>
<name>A0A2S8FXJ7_9BACT</name>
<dbReference type="RefSeq" id="WP_105351338.1">
    <property type="nucleotide sequence ID" value="NZ_PUIA01000017.1"/>
</dbReference>
<dbReference type="EMBL" id="PUIA01000017">
    <property type="protein sequence ID" value="PQO36906.1"/>
    <property type="molecule type" value="Genomic_DNA"/>
</dbReference>
<dbReference type="OrthoDB" id="289270at2"/>
<reference evidence="3 4" key="1">
    <citation type="submission" date="2018-02" db="EMBL/GenBank/DDBJ databases">
        <title>Comparative genomes isolates from brazilian mangrove.</title>
        <authorList>
            <person name="Araujo J.E."/>
            <person name="Taketani R.G."/>
            <person name="Silva M.C.P."/>
            <person name="Loureco M.V."/>
            <person name="Andreote F.D."/>
        </authorList>
    </citation>
    <scope>NUCLEOTIDE SEQUENCE [LARGE SCALE GENOMIC DNA]</scope>
    <source>
        <strain evidence="3 4">HEX-2 MGV</strain>
    </source>
</reference>
<accession>A0A2S8FXJ7</accession>
<feature type="compositionally biased region" description="Polar residues" evidence="1">
    <location>
        <begin position="165"/>
        <end position="176"/>
    </location>
</feature>
<dbReference type="Pfam" id="PF13451">
    <property type="entry name" value="zf_Tbcl"/>
    <property type="match status" value="1"/>
</dbReference>
<feature type="region of interest" description="Disordered" evidence="1">
    <location>
        <begin position="150"/>
        <end position="176"/>
    </location>
</feature>
<organism evidence="3 4">
    <name type="scientific">Blastopirellula marina</name>
    <dbReference type="NCBI Taxonomy" id="124"/>
    <lineage>
        <taxon>Bacteria</taxon>
        <taxon>Pseudomonadati</taxon>
        <taxon>Planctomycetota</taxon>
        <taxon>Planctomycetia</taxon>
        <taxon>Pirellulales</taxon>
        <taxon>Pirellulaceae</taxon>
        <taxon>Blastopirellula</taxon>
    </lineage>
</organism>
<evidence type="ECO:0000259" key="2">
    <source>
        <dbReference type="Pfam" id="PF13451"/>
    </source>
</evidence>